<dbReference type="PANTHER" id="PTHR46200:SF1">
    <property type="entry name" value="GATOR COMPLEX PROTEIN WDR24"/>
    <property type="match status" value="1"/>
</dbReference>
<dbReference type="EMBL" id="CAJVPL010000402">
    <property type="protein sequence ID" value="CAG8492762.1"/>
    <property type="molecule type" value="Genomic_DNA"/>
</dbReference>
<protein>
    <submittedName>
        <fullName evidence="9">10348_t:CDS:1</fullName>
    </submittedName>
</protein>
<dbReference type="InterPro" id="IPR019775">
    <property type="entry name" value="WD40_repeat_CS"/>
</dbReference>
<feature type="compositionally biased region" description="Acidic residues" evidence="7">
    <location>
        <begin position="519"/>
        <end position="531"/>
    </location>
</feature>
<dbReference type="CDD" id="cd16693">
    <property type="entry name" value="mRING-H2-C3H3C2_WDR24"/>
    <property type="match status" value="1"/>
</dbReference>
<dbReference type="SUPFAM" id="SSF50978">
    <property type="entry name" value="WD40 repeat-like"/>
    <property type="match status" value="1"/>
</dbReference>
<comment type="caution">
    <text evidence="9">The sequence shown here is derived from an EMBL/GenBank/DDBJ whole genome shotgun (WGS) entry which is preliminary data.</text>
</comment>
<accession>A0A9N8ZEZ1</accession>
<dbReference type="PROSITE" id="PS00678">
    <property type="entry name" value="WD_REPEATS_1"/>
    <property type="match status" value="1"/>
</dbReference>
<evidence type="ECO:0000256" key="7">
    <source>
        <dbReference type="SAM" id="MobiDB-lite"/>
    </source>
</evidence>
<dbReference type="PROSITE" id="PS50082">
    <property type="entry name" value="WD_REPEATS_2"/>
    <property type="match status" value="1"/>
</dbReference>
<evidence type="ECO:0000259" key="8">
    <source>
        <dbReference type="Pfam" id="PF17120"/>
    </source>
</evidence>
<keyword evidence="2" id="KW-0479">Metal-binding</keyword>
<evidence type="ECO:0000256" key="3">
    <source>
        <dbReference type="ARBA" id="ARBA00022737"/>
    </source>
</evidence>
<dbReference type="InterPro" id="IPR036322">
    <property type="entry name" value="WD40_repeat_dom_sf"/>
</dbReference>
<name>A0A9N8ZEZ1_9GLOM</name>
<gene>
    <name evidence="9" type="ORF">AGERDE_LOCUS3840</name>
</gene>
<dbReference type="PANTHER" id="PTHR46200">
    <property type="entry name" value="GATOR COMPLEX PROTEIN WDR24"/>
    <property type="match status" value="1"/>
</dbReference>
<dbReference type="InterPro" id="IPR001680">
    <property type="entry name" value="WD40_rpt"/>
</dbReference>
<organism evidence="9 10">
    <name type="scientific">Ambispora gerdemannii</name>
    <dbReference type="NCBI Taxonomy" id="144530"/>
    <lineage>
        <taxon>Eukaryota</taxon>
        <taxon>Fungi</taxon>
        <taxon>Fungi incertae sedis</taxon>
        <taxon>Mucoromycota</taxon>
        <taxon>Glomeromycotina</taxon>
        <taxon>Glomeromycetes</taxon>
        <taxon>Archaeosporales</taxon>
        <taxon>Ambisporaceae</taxon>
        <taxon>Ambispora</taxon>
    </lineage>
</organism>
<keyword evidence="1 6" id="KW-0853">WD repeat</keyword>
<keyword evidence="4" id="KW-0863">Zinc-finger</keyword>
<keyword evidence="5" id="KW-0862">Zinc</keyword>
<feature type="domain" description="WDR59/RTC1-like RING zinc finger" evidence="8">
    <location>
        <begin position="681"/>
        <end position="730"/>
    </location>
</feature>
<feature type="region of interest" description="Disordered" evidence="7">
    <location>
        <begin position="515"/>
        <end position="550"/>
    </location>
</feature>
<feature type="compositionally biased region" description="Polar residues" evidence="7">
    <location>
        <begin position="482"/>
        <end position="498"/>
    </location>
</feature>
<dbReference type="GO" id="GO:0005774">
    <property type="term" value="C:vacuolar membrane"/>
    <property type="evidence" value="ECO:0007669"/>
    <property type="project" value="TreeGrafter"/>
</dbReference>
<dbReference type="Pfam" id="PF17120">
    <property type="entry name" value="zf-RING_16"/>
    <property type="match status" value="1"/>
</dbReference>
<dbReference type="Gene3D" id="2.130.10.10">
    <property type="entry name" value="YVTN repeat-like/Quinoprotein amine dehydrogenase"/>
    <property type="match status" value="2"/>
</dbReference>
<dbReference type="GO" id="GO:0061700">
    <property type="term" value="C:GATOR2 complex"/>
    <property type="evidence" value="ECO:0007669"/>
    <property type="project" value="TreeGrafter"/>
</dbReference>
<evidence type="ECO:0000256" key="4">
    <source>
        <dbReference type="ARBA" id="ARBA00022771"/>
    </source>
</evidence>
<evidence type="ECO:0000256" key="6">
    <source>
        <dbReference type="PROSITE-ProRule" id="PRU00221"/>
    </source>
</evidence>
<dbReference type="GO" id="GO:0008270">
    <property type="term" value="F:zinc ion binding"/>
    <property type="evidence" value="ECO:0007669"/>
    <property type="project" value="UniProtKB-KW"/>
</dbReference>
<dbReference type="InterPro" id="IPR049566">
    <property type="entry name" value="WDR59_RTC1-like_RING_Znf"/>
</dbReference>
<dbReference type="AlphaFoldDB" id="A0A9N8ZEZ1"/>
<keyword evidence="10" id="KW-1185">Reference proteome</keyword>
<dbReference type="Pfam" id="PF00400">
    <property type="entry name" value="WD40"/>
    <property type="match status" value="1"/>
</dbReference>
<dbReference type="GO" id="GO:1904263">
    <property type="term" value="P:positive regulation of TORC1 signaling"/>
    <property type="evidence" value="ECO:0007669"/>
    <property type="project" value="TreeGrafter"/>
</dbReference>
<feature type="repeat" description="WD" evidence="6">
    <location>
        <begin position="239"/>
        <end position="280"/>
    </location>
</feature>
<proteinExistence type="predicted"/>
<dbReference type="GO" id="GO:0005829">
    <property type="term" value="C:cytosol"/>
    <property type="evidence" value="ECO:0007669"/>
    <property type="project" value="TreeGrafter"/>
</dbReference>
<feature type="region of interest" description="Disordered" evidence="7">
    <location>
        <begin position="482"/>
        <end position="501"/>
    </location>
</feature>
<evidence type="ECO:0000313" key="9">
    <source>
        <dbReference type="EMBL" id="CAG8492762.1"/>
    </source>
</evidence>
<dbReference type="PROSITE" id="PS50294">
    <property type="entry name" value="WD_REPEATS_REGION"/>
    <property type="match status" value="1"/>
</dbReference>
<dbReference type="SMART" id="SM00320">
    <property type="entry name" value="WD40"/>
    <property type="match status" value="6"/>
</dbReference>
<evidence type="ECO:0000256" key="5">
    <source>
        <dbReference type="ARBA" id="ARBA00022833"/>
    </source>
</evidence>
<sequence>MTEPYWRSPLHLSTSVGGGPSNNTAYPTFGFASPWSETPARNQAMVTKRDFLKIELNNPMNALSASPDQTRVVVGGHQGTYLIMLKTFRVTEKGAEEEMNLRYRNNDNKQSINDVKWGNQHSKNKIAAASNNGYILLWDVGGGRGKLDRTIGEQGRAINKICVNPMQGSLMLCALQDWTIQMWDLRDRGRAKVTFHGRANSVRDVQFHPSNSTEFIAAFDNGMIQKWDIRKPNLYEKRLFAHTNSALTVDWHPDGNKVASGGVDKTIKIWDMNSDDNKPTELIPCIAGVARVQWRPNQVDEIASCSFKKDNRIFIWNIKRPYIASYFFDEHEDTPTGILWHDTHVLWSCSKDRTFIQQDIRTKSHRQIDLLNKCGIGWNVYDRLAFAIDKPAVEDNSILDDLNQIRRSQRRLSPGASDSGVLEIALKSQKYRSSQTWKIVQLLFSKDTLEKTEDEEKKLVTNSDNSNLTLFKNKSINASPKISTKSLGENNNNNTIQNVDHPKEKVSDGMQEIFKNEDSLSESEESDEFVTDENREKENIPATQPPPHSNLIKMTSKLVQPTLKSAVRLVWDHEPIMDSLLEYYAEQGDVQMCVTLVLVLNEKLKVDEDCVERWLFSYIELLHRFQLWIPASAIISSCKIPSVRVKNQEATTIYTTCNNCFKPIINSHNGFWVCDKCQKLLNPCSTCHQIVKGLYSWCQGCGHGGHLAHMSEWFQKSAECPTGCGHYCVHALFDKEHS</sequence>
<dbReference type="GO" id="GO:0016239">
    <property type="term" value="P:positive regulation of macroautophagy"/>
    <property type="evidence" value="ECO:0007669"/>
    <property type="project" value="TreeGrafter"/>
</dbReference>
<dbReference type="InterPro" id="IPR015943">
    <property type="entry name" value="WD40/YVTN_repeat-like_dom_sf"/>
</dbReference>
<evidence type="ECO:0000256" key="1">
    <source>
        <dbReference type="ARBA" id="ARBA00022574"/>
    </source>
</evidence>
<evidence type="ECO:0000313" key="10">
    <source>
        <dbReference type="Proteomes" id="UP000789831"/>
    </source>
</evidence>
<dbReference type="OrthoDB" id="60955at2759"/>
<evidence type="ECO:0000256" key="2">
    <source>
        <dbReference type="ARBA" id="ARBA00022723"/>
    </source>
</evidence>
<keyword evidence="3" id="KW-0677">Repeat</keyword>
<dbReference type="Proteomes" id="UP000789831">
    <property type="component" value="Unassembled WGS sequence"/>
</dbReference>
<dbReference type="InterPro" id="IPR037590">
    <property type="entry name" value="WDR24"/>
</dbReference>
<reference evidence="9" key="1">
    <citation type="submission" date="2021-06" db="EMBL/GenBank/DDBJ databases">
        <authorList>
            <person name="Kallberg Y."/>
            <person name="Tangrot J."/>
            <person name="Rosling A."/>
        </authorList>
    </citation>
    <scope>NUCLEOTIDE SEQUENCE</scope>
    <source>
        <strain evidence="9">MT106</strain>
    </source>
</reference>